<dbReference type="EMBL" id="FRAE01000043">
    <property type="protein sequence ID" value="SHK20145.1"/>
    <property type="molecule type" value="Genomic_DNA"/>
</dbReference>
<accession>A0A1M6QJ07</accession>
<proteinExistence type="predicted"/>
<protein>
    <submittedName>
        <fullName evidence="1">Uncharacterized protein</fullName>
    </submittedName>
</protein>
<dbReference type="RefSeq" id="WP_072889320.1">
    <property type="nucleotide sequence ID" value="NZ_FRAE01000043.1"/>
</dbReference>
<evidence type="ECO:0000313" key="2">
    <source>
        <dbReference type="Proteomes" id="UP000242497"/>
    </source>
</evidence>
<dbReference type="STRING" id="1123349.SAMN02744037_01861"/>
<keyword evidence="2" id="KW-1185">Reference proteome</keyword>
<gene>
    <name evidence="1" type="ORF">SAMN02744037_01861</name>
</gene>
<organism evidence="1 2">
    <name type="scientific">Tepidibacter formicigenes DSM 15518</name>
    <dbReference type="NCBI Taxonomy" id="1123349"/>
    <lineage>
        <taxon>Bacteria</taxon>
        <taxon>Bacillati</taxon>
        <taxon>Bacillota</taxon>
        <taxon>Clostridia</taxon>
        <taxon>Peptostreptococcales</taxon>
        <taxon>Peptostreptococcaceae</taxon>
        <taxon>Tepidibacter</taxon>
    </lineage>
</organism>
<reference evidence="2" key="1">
    <citation type="submission" date="2016-11" db="EMBL/GenBank/DDBJ databases">
        <authorList>
            <person name="Varghese N."/>
            <person name="Submissions S."/>
        </authorList>
    </citation>
    <scope>NUCLEOTIDE SEQUENCE [LARGE SCALE GENOMIC DNA]</scope>
    <source>
        <strain evidence="2">DSM 15518</strain>
    </source>
</reference>
<name>A0A1M6QJ07_9FIRM</name>
<sequence length="63" mass="7206">MNKKNVIVDIEYVEEEVLGIGDKAIAYMLPKCPTCTNYPTYNINPCPFCGQLLKYPKHVKVEE</sequence>
<evidence type="ECO:0000313" key="1">
    <source>
        <dbReference type="EMBL" id="SHK20145.1"/>
    </source>
</evidence>
<dbReference type="Proteomes" id="UP000242497">
    <property type="component" value="Unassembled WGS sequence"/>
</dbReference>
<dbReference type="AlphaFoldDB" id="A0A1M6QJ07"/>